<evidence type="ECO:0000313" key="2">
    <source>
        <dbReference type="Proteomes" id="UP000631114"/>
    </source>
</evidence>
<gene>
    <name evidence="1" type="ORF">IFM89_023366</name>
</gene>
<accession>A0A835I6I0</accession>
<reference evidence="1 2" key="1">
    <citation type="submission" date="2020-10" db="EMBL/GenBank/DDBJ databases">
        <title>The Coptis chinensis genome and diversification of protoberbering-type alkaloids.</title>
        <authorList>
            <person name="Wang B."/>
            <person name="Shu S."/>
            <person name="Song C."/>
            <person name="Liu Y."/>
        </authorList>
    </citation>
    <scope>NUCLEOTIDE SEQUENCE [LARGE SCALE GENOMIC DNA]</scope>
    <source>
        <strain evidence="1">HL-2020</strain>
        <tissue evidence="1">Leaf</tissue>
    </source>
</reference>
<dbReference type="AlphaFoldDB" id="A0A835I6I0"/>
<dbReference type="EMBL" id="JADFTS010000004">
    <property type="protein sequence ID" value="KAF9610572.1"/>
    <property type="molecule type" value="Genomic_DNA"/>
</dbReference>
<organism evidence="1 2">
    <name type="scientific">Coptis chinensis</name>
    <dbReference type="NCBI Taxonomy" id="261450"/>
    <lineage>
        <taxon>Eukaryota</taxon>
        <taxon>Viridiplantae</taxon>
        <taxon>Streptophyta</taxon>
        <taxon>Embryophyta</taxon>
        <taxon>Tracheophyta</taxon>
        <taxon>Spermatophyta</taxon>
        <taxon>Magnoliopsida</taxon>
        <taxon>Ranunculales</taxon>
        <taxon>Ranunculaceae</taxon>
        <taxon>Coptidoideae</taxon>
        <taxon>Coptis</taxon>
    </lineage>
</organism>
<sequence>MLDNCDKSVISSSTNPWPQIDVTSSTTSHINQLLYGLPSNPSFTNFPFQRFNSRNSNGETLPTSCNGYNQQLSALGLNFPSSSASTMSRDEHEYGGGFNHNSHIQDLLTSSNSILSNLSLLGSSSSTYATNASLIASSLQKQKQVWNGLRETRPSSNYQTLLPFENLQMGGHGDASMVMDLVKMEEGKDRNRAPYENHMEPIGSSDSSLYWNSTSAGAWSDLANYGSSVTPLI</sequence>
<protein>
    <submittedName>
        <fullName evidence="1">Uncharacterized protein</fullName>
    </submittedName>
</protein>
<keyword evidence="2" id="KW-1185">Reference proteome</keyword>
<dbReference type="Proteomes" id="UP000631114">
    <property type="component" value="Unassembled WGS sequence"/>
</dbReference>
<name>A0A835I6I0_9MAGN</name>
<comment type="caution">
    <text evidence="1">The sequence shown here is derived from an EMBL/GenBank/DDBJ whole genome shotgun (WGS) entry which is preliminary data.</text>
</comment>
<evidence type="ECO:0000313" key="1">
    <source>
        <dbReference type="EMBL" id="KAF9610572.1"/>
    </source>
</evidence>
<dbReference type="OrthoDB" id="1927254at2759"/>
<proteinExistence type="predicted"/>